<reference evidence="1 2" key="1">
    <citation type="submission" date="2019-04" db="EMBL/GenBank/DDBJ databases">
        <authorList>
            <person name="Van Vliet M D."/>
        </authorList>
    </citation>
    <scope>NUCLEOTIDE SEQUENCE [LARGE SCALE GENOMIC DNA]</scope>
    <source>
        <strain evidence="1 2">F1</strain>
    </source>
</reference>
<dbReference type="Proteomes" id="UP000366872">
    <property type="component" value="Unassembled WGS sequence"/>
</dbReference>
<gene>
    <name evidence="1" type="ORF">PDESU_06508</name>
</gene>
<proteinExistence type="predicted"/>
<name>A0A6C2UFC5_PONDE</name>
<dbReference type="EMBL" id="CAAHFG010000005">
    <property type="protein sequence ID" value="VGO17906.1"/>
    <property type="molecule type" value="Genomic_DNA"/>
</dbReference>
<evidence type="ECO:0000313" key="2">
    <source>
        <dbReference type="Proteomes" id="UP000366872"/>
    </source>
</evidence>
<evidence type="ECO:0000313" key="1">
    <source>
        <dbReference type="EMBL" id="VGO17906.1"/>
    </source>
</evidence>
<dbReference type="AlphaFoldDB" id="A0A6C2UFC5"/>
<keyword evidence="2" id="KW-1185">Reference proteome</keyword>
<organism evidence="1 2">
    <name type="scientific">Pontiella desulfatans</name>
    <dbReference type="NCBI Taxonomy" id="2750659"/>
    <lineage>
        <taxon>Bacteria</taxon>
        <taxon>Pseudomonadati</taxon>
        <taxon>Kiritimatiellota</taxon>
        <taxon>Kiritimatiellia</taxon>
        <taxon>Kiritimatiellales</taxon>
        <taxon>Pontiellaceae</taxon>
        <taxon>Pontiella</taxon>
    </lineage>
</organism>
<accession>A0A6C2UFC5</accession>
<sequence>MTGSFFNRKRTHRTHRHLPILPKQRQHRIGKLWGGGHSCLPIPAMGRQESLLHIGRNRFLPVCRPVGIGR</sequence>
<protein>
    <submittedName>
        <fullName evidence="1">Uncharacterized protein</fullName>
    </submittedName>
</protein>